<dbReference type="EMBL" id="JAKWBI020000144">
    <property type="protein sequence ID" value="KAJ2901633.1"/>
    <property type="molecule type" value="Genomic_DNA"/>
</dbReference>
<dbReference type="PROSITE" id="PS50297">
    <property type="entry name" value="ANK_REP_REGION"/>
    <property type="match status" value="2"/>
</dbReference>
<gene>
    <name evidence="5" type="ORF">MKZ38_001591</name>
</gene>
<feature type="repeat" description="ANK" evidence="3">
    <location>
        <begin position="340"/>
        <end position="369"/>
    </location>
</feature>
<sequence>MPTGRSTSVTMAPPNLNTLPAEIILMIAHEIYRPPGKPDASKHRRQTTMDVILASNSIAHIARISRTCRRVYEVLLPYLVGCDIKQDRPKSIYWAAYCGSLRLLDTNLAQSKPLDPNTPWLHSWDSWRDVNAGNSPINQALWIPTSPPHINYRRNLEDTITKAKAKSDHVRTEAFKSLYRVNPPDFKDWGNSLKSNVGDNRDGFIRERYWSALHIAIANGNINIAKRLIEYGADPVVPSWVFCNCRGPSPQTEEDPARPIDVIKWDALHMAICHSGNAKHGIDSPESQFVLELLDTPGLHRDSLAGALCSAAFKGDLELVKLLLAPPYQVDVNASHDGLHGVTPLSWAFHGGHVSTVAPFLVEKGANVETLVCRQYSTRPANLLEMYCIKKKWDYVRLLLEMKAKPTWDAFEHVSRAENVEIARLFIDRGLEFVSQHGRRLESFLGIFTSQNGTRLRIATLLMQKGLNFRKISHAEVERAANWPAARTDDGGKYTSLYEFIWLALDKKQLHPMAASPSVPSATLLKLIAPLTEGPLKTRLVDRLLNAGVDPSLRAPKITIYYHHSAIFLAFMEGDFDSCRRMMECLARSENGTKDNMLQIYAEMFSGMSFTNARGTEQLEFIRASDADGNYILTKNNFIQTLRGSFSAAVLMIEGGIVDKLRREEEPGMDEGEDAKNPLSLAITYAHEKQVDHLKDLVEKLLDQPGVDPSDGMKAVVTSQNLEIFTLLRERGGELKGTLSRKDMSTHDVLSIFGGGELDLYEVRKDLLQVILPALDLARWPETRKQVFLRAMQPPVFFPEALEQCIAAGQDVNKTLMNEMLPLEVLCAKLMKEIRSLHGTWKEDPEETGLRSFKRCVEILEENMGLPTTGGGSTPSPAGKSCPAATAIAKGKPKRAGTPGGNVRARLARLAATLRRGGRNNRGKSAESTATPEPQRRRVKAATGCPGHGRRLKVEGGCMEGFWDRFDKRMAAFKQRS</sequence>
<dbReference type="SUPFAM" id="SSF48403">
    <property type="entry name" value="Ankyrin repeat"/>
    <property type="match status" value="1"/>
</dbReference>
<dbReference type="InterPro" id="IPR051165">
    <property type="entry name" value="Multifunctional_ANK_Repeat"/>
</dbReference>
<dbReference type="Proteomes" id="UP001201980">
    <property type="component" value="Unassembled WGS sequence"/>
</dbReference>
<dbReference type="InterPro" id="IPR036770">
    <property type="entry name" value="Ankyrin_rpt-contain_sf"/>
</dbReference>
<dbReference type="PROSITE" id="PS50088">
    <property type="entry name" value="ANK_REPEAT"/>
    <property type="match status" value="2"/>
</dbReference>
<dbReference type="SMART" id="SM00248">
    <property type="entry name" value="ANK"/>
    <property type="match status" value="5"/>
</dbReference>
<comment type="caution">
    <text evidence="5">The sequence shown here is derived from an EMBL/GenBank/DDBJ whole genome shotgun (WGS) entry which is preliminary data.</text>
</comment>
<evidence type="ECO:0000313" key="5">
    <source>
        <dbReference type="EMBL" id="KAJ2901633.1"/>
    </source>
</evidence>
<evidence type="ECO:0000256" key="4">
    <source>
        <dbReference type="SAM" id="MobiDB-lite"/>
    </source>
</evidence>
<dbReference type="AlphaFoldDB" id="A0AAD5RQ43"/>
<reference evidence="5" key="1">
    <citation type="submission" date="2022-07" db="EMBL/GenBank/DDBJ databases">
        <title>Draft genome sequence of Zalerion maritima ATCC 34329, a (micro)plastics degrading marine fungus.</title>
        <authorList>
            <person name="Paco A."/>
            <person name="Goncalves M.F.M."/>
            <person name="Rocha-Santos T.A.P."/>
            <person name="Alves A."/>
        </authorList>
    </citation>
    <scope>NUCLEOTIDE SEQUENCE</scope>
    <source>
        <strain evidence="5">ATCC 34329</strain>
    </source>
</reference>
<evidence type="ECO:0000313" key="6">
    <source>
        <dbReference type="Proteomes" id="UP001201980"/>
    </source>
</evidence>
<keyword evidence="2 3" id="KW-0040">ANK repeat</keyword>
<feature type="repeat" description="ANK" evidence="3">
    <location>
        <begin position="208"/>
        <end position="234"/>
    </location>
</feature>
<dbReference type="Pfam" id="PF12796">
    <property type="entry name" value="Ank_2"/>
    <property type="match status" value="1"/>
</dbReference>
<feature type="region of interest" description="Disordered" evidence="4">
    <location>
        <begin position="913"/>
        <end position="944"/>
    </location>
</feature>
<dbReference type="Gene3D" id="1.25.40.20">
    <property type="entry name" value="Ankyrin repeat-containing domain"/>
    <property type="match status" value="2"/>
</dbReference>
<evidence type="ECO:0000256" key="3">
    <source>
        <dbReference type="PROSITE-ProRule" id="PRU00023"/>
    </source>
</evidence>
<evidence type="ECO:0000256" key="2">
    <source>
        <dbReference type="ARBA" id="ARBA00023043"/>
    </source>
</evidence>
<accession>A0AAD5RQ43</accession>
<dbReference type="PANTHER" id="PTHR24123">
    <property type="entry name" value="ANKYRIN REPEAT-CONTAINING"/>
    <property type="match status" value="1"/>
</dbReference>
<proteinExistence type="predicted"/>
<organism evidence="5 6">
    <name type="scientific">Zalerion maritima</name>
    <dbReference type="NCBI Taxonomy" id="339359"/>
    <lineage>
        <taxon>Eukaryota</taxon>
        <taxon>Fungi</taxon>
        <taxon>Dikarya</taxon>
        <taxon>Ascomycota</taxon>
        <taxon>Pezizomycotina</taxon>
        <taxon>Sordariomycetes</taxon>
        <taxon>Lulworthiomycetidae</taxon>
        <taxon>Lulworthiales</taxon>
        <taxon>Lulworthiaceae</taxon>
        <taxon>Zalerion</taxon>
    </lineage>
</organism>
<keyword evidence="6" id="KW-1185">Reference proteome</keyword>
<dbReference type="PANTHER" id="PTHR24123:SF85">
    <property type="entry name" value="ANKYRIN REPEAT DOMAIN-CONTAINING PROTEIN 55"/>
    <property type="match status" value="1"/>
</dbReference>
<protein>
    <submittedName>
        <fullName evidence="5">Alpha-latrotoxin-Lt1a</fullName>
    </submittedName>
</protein>
<keyword evidence="1" id="KW-0677">Repeat</keyword>
<evidence type="ECO:0000256" key="1">
    <source>
        <dbReference type="ARBA" id="ARBA00022737"/>
    </source>
</evidence>
<name>A0AAD5RQ43_9PEZI</name>
<dbReference type="InterPro" id="IPR002110">
    <property type="entry name" value="Ankyrin_rpt"/>
</dbReference>
<dbReference type="Pfam" id="PF13606">
    <property type="entry name" value="Ank_3"/>
    <property type="match status" value="1"/>
</dbReference>